<dbReference type="EMBL" id="CAICTM010000405">
    <property type="protein sequence ID" value="CAB9509819.1"/>
    <property type="molecule type" value="Genomic_DNA"/>
</dbReference>
<dbReference type="PANTHER" id="PTHR37835">
    <property type="entry name" value="ALPHA-CLOSTRIPAIN"/>
    <property type="match status" value="1"/>
</dbReference>
<evidence type="ECO:0000313" key="2">
    <source>
        <dbReference type="Proteomes" id="UP001153069"/>
    </source>
</evidence>
<comment type="caution">
    <text evidence="1">The sequence shown here is derived from an EMBL/GenBank/DDBJ whole genome shotgun (WGS) entry which is preliminary data.</text>
</comment>
<reference evidence="1" key="1">
    <citation type="submission" date="2020-06" db="EMBL/GenBank/DDBJ databases">
        <authorList>
            <consortium name="Plant Systems Biology data submission"/>
        </authorList>
    </citation>
    <scope>NUCLEOTIDE SEQUENCE</scope>
    <source>
        <strain evidence="1">D6</strain>
    </source>
</reference>
<dbReference type="InterPro" id="IPR005077">
    <property type="entry name" value="Peptidase_C11"/>
</dbReference>
<evidence type="ECO:0000313" key="1">
    <source>
        <dbReference type="EMBL" id="CAB9509819.1"/>
    </source>
</evidence>
<dbReference type="Proteomes" id="UP001153069">
    <property type="component" value="Unassembled WGS sequence"/>
</dbReference>
<dbReference type="AlphaFoldDB" id="A0A9N8DZ62"/>
<accession>A0A9N8DZ62</accession>
<dbReference type="Pfam" id="PF03415">
    <property type="entry name" value="Peptidase_C11"/>
    <property type="match status" value="1"/>
</dbReference>
<protein>
    <submittedName>
        <fullName evidence="1">Peptidase C11, clostripain</fullName>
    </submittedName>
</protein>
<keyword evidence="2" id="KW-1185">Reference proteome</keyword>
<name>A0A9N8DZ62_9STRA</name>
<proteinExistence type="predicted"/>
<organism evidence="1 2">
    <name type="scientific">Seminavis robusta</name>
    <dbReference type="NCBI Taxonomy" id="568900"/>
    <lineage>
        <taxon>Eukaryota</taxon>
        <taxon>Sar</taxon>
        <taxon>Stramenopiles</taxon>
        <taxon>Ochrophyta</taxon>
        <taxon>Bacillariophyta</taxon>
        <taxon>Bacillariophyceae</taxon>
        <taxon>Bacillariophycidae</taxon>
        <taxon>Naviculales</taxon>
        <taxon>Naviculaceae</taxon>
        <taxon>Seminavis</taxon>
    </lineage>
</organism>
<gene>
    <name evidence="1" type="ORF">SEMRO_406_G136470.1</name>
</gene>
<dbReference type="PANTHER" id="PTHR37835:SF1">
    <property type="entry name" value="ALPHA-CLOSTRIPAIN"/>
    <property type="match status" value="1"/>
</dbReference>
<sequence length="676" mass="74192">MLYQIADNNLQPYLMQDYKELTSSPAIQSNDLWDHSVSKMRVMQQLTTEQDSDLVSSVQNFQETALLDCRSKGHDSTMAVFSSHGGGFLGFGGDDHKGKRRRKHKSRRELLISNANLATAIGAALNNTVGNSSKLDVLGFDASLMQALGAADNYFEVAHNILASEAVEPGHGWAYNYIENATSALSIAEQIVNAYVTQTQGGRHHRTPKILAIVDTMRFQLFVPAMEAFFQELQSQITTGFYADFQSLCMPGGTLATLLTAAIQAYNDMIVVNRVGPGTPNGTAMHVSWPNQGEYKKKKSTWNQILFDNPVYVTQIAPQYRNFLNSFLNSKTPASNGSSVCAATVIPQGQQQSTSQTATGRSGVISNTTLEATTAQSPSPSVPTSNIGPSVSQVVVRYGIDVSSSWQSLLAQNGLGPAGENYTDTPFYVFGGDVDGTYEGYTYSTEWDKTFYFLNLSSEDGTGGSHSQIELLTVFDEGAGSKRVPALYFTAQDENSISNFNMSEWTLEYDQDDWIEKVFRVEADDLFEEVPAADAVVKAIHAYEHSIEDEVTVTAPEFEILDILRPNATDEDDGDEGADDMEFVTQNNTSDDHVVHTNATTDGCGSNIFCHDNGAGSASKCLFFHTEPFDSTCQCYECYESVHCSTNECYIFGQQTRMDPGIPWRCLVPSLRLDFA</sequence>